<evidence type="ECO:0000256" key="8">
    <source>
        <dbReference type="PIRSR" id="PIRSR004869-50"/>
    </source>
</evidence>
<name>A0A011WLH8_RUMAL</name>
<dbReference type="InterPro" id="IPR040085">
    <property type="entry name" value="MJ0674-like"/>
</dbReference>
<dbReference type="InterPro" id="IPR007197">
    <property type="entry name" value="rSAM"/>
</dbReference>
<dbReference type="GO" id="GO:0051539">
    <property type="term" value="F:4 iron, 4 sulfur cluster binding"/>
    <property type="evidence" value="ECO:0007669"/>
    <property type="project" value="UniProtKB-KW"/>
</dbReference>
<dbReference type="InterPro" id="IPR058240">
    <property type="entry name" value="rSAM_sf"/>
</dbReference>
<dbReference type="GO" id="GO:0016491">
    <property type="term" value="F:oxidoreductase activity"/>
    <property type="evidence" value="ECO:0007669"/>
    <property type="project" value="UniProtKB-KW"/>
</dbReference>
<dbReference type="SUPFAM" id="SSF102114">
    <property type="entry name" value="Radical SAM enzymes"/>
    <property type="match status" value="1"/>
</dbReference>
<evidence type="ECO:0000256" key="6">
    <source>
        <dbReference type="ARBA" id="ARBA00023004"/>
    </source>
</evidence>
<comment type="cofactor">
    <cofactor evidence="8">
        <name>[4Fe-4S] cluster</name>
        <dbReference type="ChEBI" id="CHEBI:49883"/>
    </cofactor>
    <text evidence="8">Binds 1 [4Fe-4S] cluster. The cluster is coordinated with 3 cysteines and an exchangeable S-adenosyl-L-methionine.</text>
</comment>
<organism evidence="10 11">
    <name type="scientific">Ruminococcus albus SY3</name>
    <dbReference type="NCBI Taxonomy" id="1341156"/>
    <lineage>
        <taxon>Bacteria</taxon>
        <taxon>Bacillati</taxon>
        <taxon>Bacillota</taxon>
        <taxon>Clostridia</taxon>
        <taxon>Eubacteriales</taxon>
        <taxon>Oscillospiraceae</taxon>
        <taxon>Ruminococcus</taxon>
    </lineage>
</organism>
<keyword evidence="6 8" id="KW-0408">Iron</keyword>
<evidence type="ECO:0000256" key="2">
    <source>
        <dbReference type="ARBA" id="ARBA00022485"/>
    </source>
</evidence>
<keyword evidence="3 8" id="KW-0949">S-adenosyl-L-methionine</keyword>
<dbReference type="AlphaFoldDB" id="A0A011WLH8"/>
<dbReference type="RefSeq" id="WP_037289896.1">
    <property type="nucleotide sequence ID" value="NZ_JEOB01000004.1"/>
</dbReference>
<feature type="binding site" evidence="8">
    <location>
        <position position="64"/>
    </location>
    <ligand>
        <name>[4Fe-4S] cluster</name>
        <dbReference type="ChEBI" id="CHEBI:49883"/>
        <note>4Fe-4S-S-AdoMet</note>
    </ligand>
</feature>
<dbReference type="OrthoDB" id="9781783at2"/>
<evidence type="ECO:0000259" key="9">
    <source>
        <dbReference type="Pfam" id="PF04055"/>
    </source>
</evidence>
<dbReference type="SFLD" id="SFLDG01099">
    <property type="entry name" value="Uncharacterised_Radical_SAM_Su"/>
    <property type="match status" value="1"/>
</dbReference>
<keyword evidence="2" id="KW-0004">4Fe-4S</keyword>
<evidence type="ECO:0000313" key="10">
    <source>
        <dbReference type="EMBL" id="EXM37895.1"/>
    </source>
</evidence>
<dbReference type="PATRIC" id="fig|1341156.4.peg.2886"/>
<gene>
    <name evidence="10" type="ORF">RASY3_16435</name>
</gene>
<keyword evidence="7 8" id="KW-0411">Iron-sulfur</keyword>
<dbReference type="PIRSF" id="PIRSF004869">
    <property type="entry name" value="PflX_prd"/>
    <property type="match status" value="1"/>
</dbReference>
<evidence type="ECO:0000256" key="5">
    <source>
        <dbReference type="ARBA" id="ARBA00023002"/>
    </source>
</evidence>
<dbReference type="InterPro" id="IPR013785">
    <property type="entry name" value="Aldolase_TIM"/>
</dbReference>
<reference evidence="10 11" key="1">
    <citation type="submission" date="2013-06" db="EMBL/GenBank/DDBJ databases">
        <title>Rumen cellulosomics: divergent fiber-degrading strategies revealed by comparative genome-wide analysis of six Ruminococcal strains.</title>
        <authorList>
            <person name="Dassa B."/>
            <person name="Borovok I."/>
            <person name="Lamed R."/>
            <person name="Flint H."/>
            <person name="Yeoman C.J."/>
            <person name="White B."/>
            <person name="Bayer E.A."/>
        </authorList>
    </citation>
    <scope>NUCLEOTIDE SEQUENCE [LARGE SCALE GENOMIC DNA]</scope>
    <source>
        <strain evidence="10 11">SY3</strain>
    </source>
</reference>
<dbReference type="PANTHER" id="PTHR43075">
    <property type="entry name" value="FORMATE LYASE ACTIVATING ENZYME, PUTATIVE (AFU_ORTHOLOGUE AFUA_2G15630)-RELATED"/>
    <property type="match status" value="1"/>
</dbReference>
<keyword evidence="4 8" id="KW-0479">Metal-binding</keyword>
<evidence type="ECO:0000256" key="3">
    <source>
        <dbReference type="ARBA" id="ARBA00022691"/>
    </source>
</evidence>
<dbReference type="Proteomes" id="UP000021369">
    <property type="component" value="Unassembled WGS sequence"/>
</dbReference>
<evidence type="ECO:0000313" key="11">
    <source>
        <dbReference type="Proteomes" id="UP000021369"/>
    </source>
</evidence>
<proteinExistence type="inferred from homology"/>
<dbReference type="PANTHER" id="PTHR43075:SF1">
    <property type="entry name" value="FORMATE LYASE ACTIVATING ENZYME, PUTATIVE (AFU_ORTHOLOGUE AFUA_2G15630)-RELATED"/>
    <property type="match status" value="1"/>
</dbReference>
<keyword evidence="5" id="KW-0560">Oxidoreductase</keyword>
<dbReference type="PROSITE" id="PS01087">
    <property type="entry name" value="RADICAL_ACTIVATING"/>
    <property type="match status" value="1"/>
</dbReference>
<evidence type="ECO:0000256" key="7">
    <source>
        <dbReference type="ARBA" id="ARBA00023014"/>
    </source>
</evidence>
<protein>
    <submittedName>
        <fullName evidence="10">Fe-S protein</fullName>
    </submittedName>
</protein>
<dbReference type="Pfam" id="PF04055">
    <property type="entry name" value="Radical_SAM"/>
    <property type="match status" value="1"/>
</dbReference>
<dbReference type="InterPro" id="IPR001989">
    <property type="entry name" value="Radical_activat_CS"/>
</dbReference>
<feature type="domain" description="Radical SAM core" evidence="9">
    <location>
        <begin position="59"/>
        <end position="190"/>
    </location>
</feature>
<feature type="binding site" evidence="8">
    <location>
        <position position="68"/>
    </location>
    <ligand>
        <name>[4Fe-4S] cluster</name>
        <dbReference type="ChEBI" id="CHEBI:49883"/>
        <note>4Fe-4S-S-AdoMet</note>
    </ligand>
</feature>
<keyword evidence="11" id="KW-1185">Reference proteome</keyword>
<dbReference type="InterPro" id="IPR016431">
    <property type="entry name" value="Pyrv-formate_lyase-activ_prd"/>
</dbReference>
<evidence type="ECO:0000256" key="1">
    <source>
        <dbReference type="ARBA" id="ARBA00009777"/>
    </source>
</evidence>
<comment type="caution">
    <text evidence="10">The sequence shown here is derived from an EMBL/GenBank/DDBJ whole genome shotgun (WGS) entry which is preliminary data.</text>
</comment>
<feature type="binding site" evidence="8">
    <location>
        <position position="71"/>
    </location>
    <ligand>
        <name>[4Fe-4S] cluster</name>
        <dbReference type="ChEBI" id="CHEBI:49883"/>
        <note>4Fe-4S-S-AdoMet</note>
    </ligand>
</feature>
<dbReference type="SFLD" id="SFLDS00029">
    <property type="entry name" value="Radical_SAM"/>
    <property type="match status" value="1"/>
</dbReference>
<evidence type="ECO:0000256" key="4">
    <source>
        <dbReference type="ARBA" id="ARBA00022723"/>
    </source>
</evidence>
<dbReference type="Gene3D" id="3.20.20.70">
    <property type="entry name" value="Aldolase class I"/>
    <property type="match status" value="1"/>
</dbReference>
<dbReference type="GO" id="GO:0046872">
    <property type="term" value="F:metal ion binding"/>
    <property type="evidence" value="ECO:0007669"/>
    <property type="project" value="UniProtKB-KW"/>
</dbReference>
<accession>A0A011WLH8</accession>
<dbReference type="EMBL" id="JEOB01000004">
    <property type="protein sequence ID" value="EXM37895.1"/>
    <property type="molecule type" value="Genomic_DNA"/>
</dbReference>
<comment type="similarity">
    <text evidence="1">Belongs to the organic radical-activating enzymes family.</text>
</comment>
<sequence>MSDMNILNKCMLCPRKCGADRLSGEKGFCRAGAEIKIARADLHMWEEPPISGSKGSGTVFFSGCNLQCCFCQNHEISAEGKGFELTAKELADTFLMLQDKGAHNINLVTAAPYVPQIIEALDIAGDRLNIPIVYNSGGYESLETLEMLRGKVDIFLPDLKYYSDKLSADYSGANDYFGRATRALIKMHELVGQPEFDENSIMKRGVIVRHLVLPGCRHDSAKIVGWLADNFAPQELLISLMSQYTPMYKAKDIKALSRRTSTFEYEYVCRLVENCGFDGFFQQRSSAEDKYVPEFFDKKYY</sequence>